<dbReference type="Proteomes" id="UP001519349">
    <property type="component" value="Unassembled WGS sequence"/>
</dbReference>
<comment type="caution">
    <text evidence="1">The sequence shown here is derived from an EMBL/GenBank/DDBJ whole genome shotgun (WGS) entry which is preliminary data.</text>
</comment>
<sequence length="62" mass="6445">MLSLFALSGRHTSRRLRPVTAKGGGTAIMGVLYSIFPKIHPSVGEGTAIMGVCLSLFAALGQ</sequence>
<proteinExistence type="predicted"/>
<dbReference type="EMBL" id="QFAY01000017">
    <property type="protein sequence ID" value="MBP2621403.1"/>
    <property type="molecule type" value="Genomic_DNA"/>
</dbReference>
<protein>
    <submittedName>
        <fullName evidence="1">Uncharacterized protein</fullName>
    </submittedName>
</protein>
<organism evidence="1 2">
    <name type="scientific">Streptococcus panodentis</name>
    <dbReference type="NCBI Taxonomy" id="1581472"/>
    <lineage>
        <taxon>Bacteria</taxon>
        <taxon>Bacillati</taxon>
        <taxon>Bacillota</taxon>
        <taxon>Bacilli</taxon>
        <taxon>Lactobacillales</taxon>
        <taxon>Streptococcaceae</taxon>
        <taxon>Streptococcus</taxon>
    </lineage>
</organism>
<gene>
    <name evidence="1" type="ORF">DHL47_08740</name>
</gene>
<name>A0ABS5AXU3_9STRE</name>
<evidence type="ECO:0000313" key="1">
    <source>
        <dbReference type="EMBL" id="MBP2621403.1"/>
    </source>
</evidence>
<accession>A0ABS5AXU3</accession>
<evidence type="ECO:0000313" key="2">
    <source>
        <dbReference type="Proteomes" id="UP001519349"/>
    </source>
</evidence>
<keyword evidence="2" id="KW-1185">Reference proteome</keyword>
<reference evidence="1 2" key="1">
    <citation type="submission" date="2018-05" db="EMBL/GenBank/DDBJ databases">
        <title>Draft genome sequence of Streptococcus panodentis CCUG 70867T.</title>
        <authorList>
            <person name="Salva-Serra F."/>
            <person name="Mendez V."/>
            <person name="Jaen-Luchoro D."/>
            <person name="Gonzales-Siles L."/>
            <person name="Karlsson R."/>
            <person name="Engstrom-Jakobsson H."/>
            <person name="Busquets A."/>
            <person name="Gomila M."/>
            <person name="Pineiro-Iglesias B."/>
            <person name="Bennasar-Figueras A."/>
            <person name="Seeger M."/>
            <person name="Moore E."/>
        </authorList>
    </citation>
    <scope>NUCLEOTIDE SEQUENCE [LARGE SCALE GENOMIC DNA]</scope>
    <source>
        <strain evidence="1 2">CCUG 70867</strain>
    </source>
</reference>